<protein>
    <submittedName>
        <fullName evidence="4">OmpA/MotB domain-containing protein</fullName>
    </submittedName>
</protein>
<dbReference type="PATRIC" id="fig|1461581.3.peg.74"/>
<evidence type="ECO:0000313" key="4">
    <source>
        <dbReference type="EMBL" id="CEA00514.1"/>
    </source>
</evidence>
<dbReference type="AlphaFoldDB" id="A0A078M2P5"/>
<sequence length="446" mass="48097">MPQRSSLLFPRIRTFLFAGLVGFGIPAQAASLQLQINGSNTIGAKLAPQLVEGMLREAGASDIQAHLNPDTREHLITAISSEGDSIEVSLHAHGSGTAFKGLVAGTAQIGAASRPIHDDEALALATAGDMLSAEAEQVIGLDGLAVIAHPDNPLTALDFEQLAEVFAGRITDWRELGGQPGPINLYARDGNSGTWETFRDLVLTPRQLELAADAKRFASTSALSRSVAGDIHGIGFVGLSGIAPSKAIALSSGNSRPMLPTAELVATEDYPLSRRLFMYIRPDETNPLARALIEFARSHAGQEIVDQVGFVGQNIRTIKLEPLADMPRTYQQLAAEALRLSVNFRTKEHTAQLDNKAWQDIDRLVEYLNAHDKMDNHVVLVGLGDTRHGGAEELLARLRSATVKRALNERGVTVREILAIGNELPVATNSNGSGRVRNRRVEIWVY</sequence>
<gene>
    <name evidence="4" type="ORF">BN1049_00080</name>
</gene>
<dbReference type="InterPro" id="IPR024370">
    <property type="entry name" value="PBP_domain"/>
</dbReference>
<dbReference type="OrthoDB" id="9790048at2"/>
<evidence type="ECO:0000256" key="2">
    <source>
        <dbReference type="PROSITE-ProRule" id="PRU00473"/>
    </source>
</evidence>
<name>A0A078M2P5_9PSED</name>
<dbReference type="CDD" id="cd07185">
    <property type="entry name" value="OmpA_C-like"/>
    <property type="match status" value="1"/>
</dbReference>
<keyword evidence="2" id="KW-0472">Membrane</keyword>
<reference evidence="4" key="1">
    <citation type="submission" date="2014-07" db="EMBL/GenBank/DDBJ databases">
        <authorList>
            <person name="Urmite Genomes Urmite Genomes"/>
        </authorList>
    </citation>
    <scope>NUCLEOTIDE SEQUENCE</scope>
    <source>
        <strain evidence="4">12M76_air</strain>
    </source>
</reference>
<dbReference type="InterPro" id="IPR050811">
    <property type="entry name" value="Phosphate_ABC_transporter"/>
</dbReference>
<dbReference type="PROSITE" id="PS51123">
    <property type="entry name" value="OMPA_2"/>
    <property type="match status" value="1"/>
</dbReference>
<dbReference type="Gene3D" id="3.30.1330.60">
    <property type="entry name" value="OmpA-like domain"/>
    <property type="match status" value="1"/>
</dbReference>
<dbReference type="Pfam" id="PF00691">
    <property type="entry name" value="OmpA"/>
    <property type="match status" value="1"/>
</dbReference>
<accession>A0A078M2P5</accession>
<dbReference type="CDD" id="cd13653">
    <property type="entry name" value="PBP2_phosphate_like_1"/>
    <property type="match status" value="1"/>
</dbReference>
<dbReference type="RefSeq" id="WP_082049947.1">
    <property type="nucleotide sequence ID" value="NZ_LK391969.1"/>
</dbReference>
<dbReference type="EMBL" id="LK391969">
    <property type="protein sequence ID" value="CEF25179.1"/>
    <property type="molecule type" value="Genomic_DNA"/>
</dbReference>
<dbReference type="EMBL" id="LM997413">
    <property type="protein sequence ID" value="CEA00514.1"/>
    <property type="molecule type" value="Genomic_DNA"/>
</dbReference>
<dbReference type="PANTHER" id="PTHR30570">
    <property type="entry name" value="PERIPLASMIC PHOSPHATE BINDING COMPONENT OF PHOSPHATE ABC TRANSPORTER"/>
    <property type="match status" value="1"/>
</dbReference>
<dbReference type="SUPFAM" id="SSF53850">
    <property type="entry name" value="Periplasmic binding protein-like II"/>
    <property type="match status" value="1"/>
</dbReference>
<evidence type="ECO:0000256" key="1">
    <source>
        <dbReference type="ARBA" id="ARBA00022729"/>
    </source>
</evidence>
<dbReference type="InterPro" id="IPR006665">
    <property type="entry name" value="OmpA-like"/>
</dbReference>
<dbReference type="Pfam" id="PF12849">
    <property type="entry name" value="PBP_like_2"/>
    <property type="match status" value="1"/>
</dbReference>
<organism evidence="4">
    <name type="scientific">Pseudomonas saudimassiliensis</name>
    <dbReference type="NCBI Taxonomy" id="1461581"/>
    <lineage>
        <taxon>Bacteria</taxon>
        <taxon>Pseudomonadati</taxon>
        <taxon>Pseudomonadota</taxon>
        <taxon>Gammaproteobacteria</taxon>
        <taxon>Pseudomonadales</taxon>
        <taxon>Pseudomonadaceae</taxon>
        <taxon>Pseudomonas</taxon>
    </lineage>
</organism>
<proteinExistence type="predicted"/>
<dbReference type="PANTHER" id="PTHR30570:SF1">
    <property type="entry name" value="PHOSPHATE-BINDING PROTEIN PSTS"/>
    <property type="match status" value="1"/>
</dbReference>
<keyword evidence="1" id="KW-0732">Signal</keyword>
<dbReference type="GO" id="GO:0016020">
    <property type="term" value="C:membrane"/>
    <property type="evidence" value="ECO:0007669"/>
    <property type="project" value="UniProtKB-UniRule"/>
</dbReference>
<dbReference type="InterPro" id="IPR036737">
    <property type="entry name" value="OmpA-like_sf"/>
</dbReference>
<dbReference type="SUPFAM" id="SSF103088">
    <property type="entry name" value="OmpA-like"/>
    <property type="match status" value="1"/>
</dbReference>
<dbReference type="Gene3D" id="3.40.190.10">
    <property type="entry name" value="Periplasmic binding protein-like II"/>
    <property type="match status" value="2"/>
</dbReference>
<feature type="domain" description="OmpA-like" evidence="3">
    <location>
        <begin position="331"/>
        <end position="446"/>
    </location>
</feature>
<evidence type="ECO:0000259" key="3">
    <source>
        <dbReference type="PROSITE" id="PS51123"/>
    </source>
</evidence>